<comment type="subunit">
    <text evidence="2">Homodimer.</text>
</comment>
<dbReference type="HAMAP" id="MF_00296">
    <property type="entry name" value="MetX_acyltransf"/>
    <property type="match status" value="1"/>
</dbReference>
<reference evidence="5" key="1">
    <citation type="submission" date="2020-10" db="EMBL/GenBank/DDBJ databases">
        <authorList>
            <person name="Gilroy R."/>
        </authorList>
    </citation>
    <scope>NUCLEOTIDE SEQUENCE</scope>
    <source>
        <strain evidence="5">B3-1481</strain>
    </source>
</reference>
<dbReference type="GO" id="GO:0005737">
    <property type="term" value="C:cytoplasm"/>
    <property type="evidence" value="ECO:0007669"/>
    <property type="project" value="UniProtKB-SubCell"/>
</dbReference>
<keyword evidence="2 5" id="KW-0012">Acyltransferase</keyword>
<reference evidence="5" key="2">
    <citation type="journal article" date="2021" name="PeerJ">
        <title>Extensive microbial diversity within the chicken gut microbiome revealed by metagenomics and culture.</title>
        <authorList>
            <person name="Gilroy R."/>
            <person name="Ravi A."/>
            <person name="Getino M."/>
            <person name="Pursley I."/>
            <person name="Horton D.L."/>
            <person name="Alikhan N.F."/>
            <person name="Baker D."/>
            <person name="Gharbi K."/>
            <person name="Hall N."/>
            <person name="Watson M."/>
            <person name="Adriaenssens E.M."/>
            <person name="Foster-Nyarko E."/>
            <person name="Jarju S."/>
            <person name="Secka A."/>
            <person name="Antonio M."/>
            <person name="Oren A."/>
            <person name="Chaudhuri R.R."/>
            <person name="La Ragione R."/>
            <person name="Hildebrand F."/>
            <person name="Pallen M.J."/>
        </authorList>
    </citation>
    <scope>NUCLEOTIDE SEQUENCE</scope>
    <source>
        <strain evidence="5">B3-1481</strain>
    </source>
</reference>
<accession>A0A9D9IX39</accession>
<keyword evidence="1 2" id="KW-0808">Transferase</keyword>
<dbReference type="AlphaFoldDB" id="A0A9D9IX39"/>
<dbReference type="GO" id="GO:0009092">
    <property type="term" value="P:homoserine metabolic process"/>
    <property type="evidence" value="ECO:0007669"/>
    <property type="project" value="TreeGrafter"/>
</dbReference>
<keyword evidence="2" id="KW-0963">Cytoplasm</keyword>
<dbReference type="PIRSF" id="PIRSF000443">
    <property type="entry name" value="Homoser_Ac_trans"/>
    <property type="match status" value="1"/>
</dbReference>
<keyword evidence="2" id="KW-0028">Amino-acid biosynthesis</keyword>
<comment type="subcellular location">
    <subcellularLocation>
        <location evidence="2">Cytoplasm</location>
    </subcellularLocation>
</comment>
<comment type="function">
    <text evidence="2">Transfers an acetyl group from acetyl-CoA to L-homoserine, forming acetyl-L-homoserine.</text>
</comment>
<dbReference type="NCBIfam" id="TIGR01392">
    <property type="entry name" value="homoserO_Ac_trn"/>
    <property type="match status" value="1"/>
</dbReference>
<comment type="pathway">
    <text evidence="2">Amino-acid biosynthesis; L-methionine biosynthesis via de novo pathway; O-acetyl-L-homoserine from L-homoserine: step 1/1.</text>
</comment>
<dbReference type="Pfam" id="PF00561">
    <property type="entry name" value="Abhydrolase_1"/>
    <property type="match status" value="1"/>
</dbReference>
<dbReference type="PANTHER" id="PTHR32268:SF11">
    <property type="entry name" value="HOMOSERINE O-ACETYLTRANSFERASE"/>
    <property type="match status" value="1"/>
</dbReference>
<comment type="catalytic activity">
    <reaction evidence="2">
        <text>L-homoserine + acetyl-CoA = O-acetyl-L-homoserine + CoA</text>
        <dbReference type="Rhea" id="RHEA:13701"/>
        <dbReference type="ChEBI" id="CHEBI:57287"/>
        <dbReference type="ChEBI" id="CHEBI:57288"/>
        <dbReference type="ChEBI" id="CHEBI:57476"/>
        <dbReference type="ChEBI" id="CHEBI:57716"/>
        <dbReference type="EC" id="2.3.1.31"/>
    </reaction>
</comment>
<comment type="caution">
    <text evidence="5">The sequence shown here is derived from an EMBL/GenBank/DDBJ whole genome shotgun (WGS) entry which is preliminary data.</text>
</comment>
<evidence type="ECO:0000256" key="3">
    <source>
        <dbReference type="PIRSR" id="PIRSR000443-1"/>
    </source>
</evidence>
<feature type="active site" evidence="2 3">
    <location>
        <position position="319"/>
    </location>
</feature>
<feature type="binding site" evidence="2">
    <location>
        <position position="320"/>
    </location>
    <ligand>
        <name>substrate</name>
    </ligand>
</feature>
<dbReference type="InterPro" id="IPR029058">
    <property type="entry name" value="AB_hydrolase_fold"/>
</dbReference>
<feature type="active site" evidence="2 3">
    <location>
        <position position="290"/>
    </location>
</feature>
<protein>
    <recommendedName>
        <fullName evidence="2">Homoserine O-acetyltransferase</fullName>
        <shortName evidence="2">HAT</shortName>
        <ecNumber evidence="2">2.3.1.31</ecNumber>
    </recommendedName>
    <alternativeName>
        <fullName evidence="2">Homoserine transacetylase</fullName>
        <shortName evidence="2">HTA</shortName>
    </alternativeName>
</protein>
<comment type="caution">
    <text evidence="2">Lacks conserved residue(s) required for the propagation of feature annotation.</text>
</comment>
<dbReference type="EMBL" id="JADILW010000062">
    <property type="protein sequence ID" value="MBO8480293.1"/>
    <property type="molecule type" value="Genomic_DNA"/>
</dbReference>
<dbReference type="InterPro" id="IPR008220">
    <property type="entry name" value="HAT_MetX-like"/>
</dbReference>
<evidence type="ECO:0000256" key="1">
    <source>
        <dbReference type="ARBA" id="ARBA00022679"/>
    </source>
</evidence>
<evidence type="ECO:0000259" key="4">
    <source>
        <dbReference type="Pfam" id="PF00561"/>
    </source>
</evidence>
<feature type="domain" description="AB hydrolase-1" evidence="4">
    <location>
        <begin position="40"/>
        <end position="322"/>
    </location>
</feature>
<gene>
    <name evidence="5" type="primary">metX</name>
    <name evidence="2" type="synonym">metXA</name>
    <name evidence="5" type="ORF">IAB76_04180</name>
</gene>
<organism evidence="5 6">
    <name type="scientific">Candidatus Cryptobacteroides avistercoris</name>
    <dbReference type="NCBI Taxonomy" id="2840758"/>
    <lineage>
        <taxon>Bacteria</taxon>
        <taxon>Pseudomonadati</taxon>
        <taxon>Bacteroidota</taxon>
        <taxon>Bacteroidia</taxon>
        <taxon>Bacteroidales</taxon>
        <taxon>Candidatus Cryptobacteroides</taxon>
    </lineage>
</organism>
<evidence type="ECO:0000313" key="6">
    <source>
        <dbReference type="Proteomes" id="UP000823769"/>
    </source>
</evidence>
<feature type="active site" description="Nucleophile" evidence="2 3">
    <location>
        <position position="135"/>
    </location>
</feature>
<evidence type="ECO:0000313" key="5">
    <source>
        <dbReference type="EMBL" id="MBO8480293.1"/>
    </source>
</evidence>
<feature type="binding site" evidence="2">
    <location>
        <position position="202"/>
    </location>
    <ligand>
        <name>substrate</name>
    </ligand>
</feature>
<comment type="similarity">
    <text evidence="2">Belongs to the AB hydrolase superfamily. MetX family.</text>
</comment>
<dbReference type="Proteomes" id="UP000823769">
    <property type="component" value="Unassembled WGS sequence"/>
</dbReference>
<sequence>MKYHKIEIDEPFEFEAGGRLDRLELVYHTSDREYRPGETVVWICHALTGNSNPEDWWPQTVGKGRLFDPDKYYIVCAGMLCSPYGSSSPASVNPATGRPYMMDFPKTTVRDVVRANILVRKHLGIEHIDLMIGPSIGGFQALEWVIMEPDMVSDAVFLATSTRVTPYMTAFNESQRMALEADPEFMTAESLDSGKAGLACARSIALISYRTFEGYNRTQQEPDKETLFAGRACSYQRYQGKKMVDRFDAYCYWYLTWMLDSQNVGRGRGGVEAALAQIKADCLVVSIDSDVLFPPAHGKATVAELRHARYAEISSAFGHDGFLIENDQLVGILQPLLDKLDKYDR</sequence>
<dbReference type="GO" id="GO:0004414">
    <property type="term" value="F:homoserine O-acetyltransferase activity"/>
    <property type="evidence" value="ECO:0007669"/>
    <property type="project" value="UniProtKB-UniRule"/>
</dbReference>
<proteinExistence type="inferred from homology"/>
<dbReference type="PANTHER" id="PTHR32268">
    <property type="entry name" value="HOMOSERINE O-ACETYLTRANSFERASE"/>
    <property type="match status" value="1"/>
</dbReference>
<dbReference type="InterPro" id="IPR000073">
    <property type="entry name" value="AB_hydrolase_1"/>
</dbReference>
<keyword evidence="2" id="KW-0486">Methionine biosynthesis</keyword>
<dbReference type="SUPFAM" id="SSF53474">
    <property type="entry name" value="alpha/beta-Hydrolases"/>
    <property type="match status" value="1"/>
</dbReference>
<dbReference type="EC" id="2.3.1.31" evidence="2"/>
<name>A0A9D9IX39_9BACT</name>
<dbReference type="Gene3D" id="3.40.50.1820">
    <property type="entry name" value="alpha/beta hydrolase"/>
    <property type="match status" value="1"/>
</dbReference>
<evidence type="ECO:0000256" key="2">
    <source>
        <dbReference type="HAMAP-Rule" id="MF_00296"/>
    </source>
</evidence>
<dbReference type="GO" id="GO:0009086">
    <property type="term" value="P:methionine biosynthetic process"/>
    <property type="evidence" value="ECO:0007669"/>
    <property type="project" value="UniProtKB-UniRule"/>
</dbReference>